<gene>
    <name evidence="7" type="ORF">DL346_23420</name>
</gene>
<feature type="transmembrane region" description="Helical" evidence="6">
    <location>
        <begin position="96"/>
        <end position="117"/>
    </location>
</feature>
<feature type="transmembrane region" description="Helical" evidence="6">
    <location>
        <begin position="12"/>
        <end position="29"/>
    </location>
</feature>
<evidence type="ECO:0000256" key="4">
    <source>
        <dbReference type="ARBA" id="ARBA00022989"/>
    </source>
</evidence>
<keyword evidence="4 6" id="KW-1133">Transmembrane helix</keyword>
<name>A0A328TU01_9BACL</name>
<evidence type="ECO:0000313" key="8">
    <source>
        <dbReference type="Proteomes" id="UP000249260"/>
    </source>
</evidence>
<evidence type="ECO:0000256" key="2">
    <source>
        <dbReference type="ARBA" id="ARBA00022475"/>
    </source>
</evidence>
<proteinExistence type="predicted"/>
<dbReference type="GO" id="GO:0005886">
    <property type="term" value="C:plasma membrane"/>
    <property type="evidence" value="ECO:0007669"/>
    <property type="project" value="UniProtKB-SubCell"/>
</dbReference>
<keyword evidence="5 6" id="KW-0472">Membrane</keyword>
<evidence type="ECO:0000256" key="1">
    <source>
        <dbReference type="ARBA" id="ARBA00004651"/>
    </source>
</evidence>
<dbReference type="EMBL" id="QLUW01000005">
    <property type="protein sequence ID" value="RAP74029.1"/>
    <property type="molecule type" value="Genomic_DNA"/>
</dbReference>
<protein>
    <submittedName>
        <fullName evidence="7">ATP synthase subunit I</fullName>
    </submittedName>
</protein>
<evidence type="ECO:0000256" key="5">
    <source>
        <dbReference type="ARBA" id="ARBA00023136"/>
    </source>
</evidence>
<dbReference type="RefSeq" id="WP_112884817.1">
    <property type="nucleotide sequence ID" value="NZ_QLUW01000005.1"/>
</dbReference>
<reference evidence="7 8" key="1">
    <citation type="submission" date="2018-06" db="EMBL/GenBank/DDBJ databases">
        <title>Paenibacillus montanisoli sp. nov., isolated from mountain area soil.</title>
        <authorList>
            <person name="Wu M."/>
        </authorList>
    </citation>
    <scope>NUCLEOTIDE SEQUENCE [LARGE SCALE GENOMIC DNA]</scope>
    <source>
        <strain evidence="7 8">RA17</strain>
    </source>
</reference>
<dbReference type="InterPro" id="IPR005598">
    <property type="entry name" value="ATP_synth_I"/>
</dbReference>
<keyword evidence="8" id="KW-1185">Reference proteome</keyword>
<dbReference type="AlphaFoldDB" id="A0A328TU01"/>
<feature type="transmembrane region" description="Helical" evidence="6">
    <location>
        <begin position="74"/>
        <end position="90"/>
    </location>
</feature>
<evidence type="ECO:0000256" key="6">
    <source>
        <dbReference type="SAM" id="Phobius"/>
    </source>
</evidence>
<feature type="transmembrane region" description="Helical" evidence="6">
    <location>
        <begin position="35"/>
        <end position="53"/>
    </location>
</feature>
<dbReference type="OrthoDB" id="2678639at2"/>
<accession>A0A328TU01</accession>
<organism evidence="7 8">
    <name type="scientific">Paenibacillus montanisoli</name>
    <dbReference type="NCBI Taxonomy" id="2081970"/>
    <lineage>
        <taxon>Bacteria</taxon>
        <taxon>Bacillati</taxon>
        <taxon>Bacillota</taxon>
        <taxon>Bacilli</taxon>
        <taxon>Bacillales</taxon>
        <taxon>Paenibacillaceae</taxon>
        <taxon>Paenibacillus</taxon>
    </lineage>
</organism>
<comment type="subcellular location">
    <subcellularLocation>
        <location evidence="1">Cell membrane</location>
        <topology evidence="1">Multi-pass membrane protein</topology>
    </subcellularLocation>
</comment>
<evidence type="ECO:0000256" key="3">
    <source>
        <dbReference type="ARBA" id="ARBA00022692"/>
    </source>
</evidence>
<comment type="caution">
    <text evidence="7">The sequence shown here is derived from an EMBL/GenBank/DDBJ whole genome shotgun (WGS) entry which is preliminary data.</text>
</comment>
<evidence type="ECO:0000313" key="7">
    <source>
        <dbReference type="EMBL" id="RAP74029.1"/>
    </source>
</evidence>
<dbReference type="Proteomes" id="UP000249260">
    <property type="component" value="Unassembled WGS sequence"/>
</dbReference>
<sequence>MDDLSGHLRTVKRITFFFLSVCFIGWALLPEYKPLFGGLVLGAAASLANAFHLSWKVQRVGALSAAGVVKRHNLGFLTRACIGLLAVVIATKYFSFSLYATVAGLFVAQLATLILGIRAKRGYPAVRQSTDERGENN</sequence>
<keyword evidence="2" id="KW-1003">Cell membrane</keyword>
<dbReference type="Pfam" id="PF03899">
    <property type="entry name" value="ATP-synt_I"/>
    <property type="match status" value="1"/>
</dbReference>
<keyword evidence="3 6" id="KW-0812">Transmembrane</keyword>